<dbReference type="GO" id="GO:0003723">
    <property type="term" value="F:RNA binding"/>
    <property type="evidence" value="ECO:0007669"/>
    <property type="project" value="UniProtKB-UniRule"/>
</dbReference>
<comment type="similarity">
    <text evidence="3">Belongs to the Hfq family.</text>
</comment>
<dbReference type="EMBL" id="LO017727">
    <property type="protein sequence ID" value="CRH07869.1"/>
    <property type="molecule type" value="Genomic_DNA"/>
</dbReference>
<dbReference type="GO" id="GO:0005829">
    <property type="term" value="C:cytosol"/>
    <property type="evidence" value="ECO:0007669"/>
    <property type="project" value="TreeGrafter"/>
</dbReference>
<dbReference type="CDD" id="cd01716">
    <property type="entry name" value="Hfq"/>
    <property type="match status" value="1"/>
</dbReference>
<evidence type="ECO:0000256" key="4">
    <source>
        <dbReference type="SAM" id="MobiDB-lite"/>
    </source>
</evidence>
<dbReference type="GO" id="GO:0045974">
    <property type="term" value="P:regulation of translation, ncRNA-mediated"/>
    <property type="evidence" value="ECO:0007669"/>
    <property type="project" value="TreeGrafter"/>
</dbReference>
<sequence length="90" mass="10021">MGSHAGHNVQDPFLNTLRREKVPVTVFLVNGIKLQGMITSFDNYCLLLKNSVTQLVFKHAISTVMPSRNIHTGEEREPSSNGTSREAPKE</sequence>
<reference evidence="6" key="1">
    <citation type="submission" date="2015-04" db="EMBL/GenBank/DDBJ databases">
        <authorList>
            <person name="Syromyatnikov M.Y."/>
            <person name="Popov V.N."/>
        </authorList>
    </citation>
    <scope>NUCLEOTIDE SEQUENCE</scope>
    <source>
        <strain evidence="6">MO-1</strain>
    </source>
</reference>
<dbReference type="InterPro" id="IPR047575">
    <property type="entry name" value="Sm"/>
</dbReference>
<dbReference type="InterPro" id="IPR010920">
    <property type="entry name" value="LSM_dom_sf"/>
</dbReference>
<comment type="function">
    <text evidence="3">RNA chaperone that binds small regulatory RNA (sRNAs) and mRNAs to facilitate mRNA translational regulation in response to envelope stress, environmental stress and changes in metabolite concentrations. Also binds with high specificity to tRNAs.</text>
</comment>
<dbReference type="SUPFAM" id="SSF50182">
    <property type="entry name" value="Sm-like ribonucleoproteins"/>
    <property type="match status" value="1"/>
</dbReference>
<evidence type="ECO:0000256" key="1">
    <source>
        <dbReference type="ARBA" id="ARBA00022884"/>
    </source>
</evidence>
<dbReference type="PANTHER" id="PTHR34772">
    <property type="entry name" value="RNA-BINDING PROTEIN HFQ"/>
    <property type="match status" value="1"/>
</dbReference>
<proteinExistence type="inferred from homology"/>
<dbReference type="AlphaFoldDB" id="A0A1S7LNW9"/>
<evidence type="ECO:0000259" key="5">
    <source>
        <dbReference type="PROSITE" id="PS52002"/>
    </source>
</evidence>
<dbReference type="PANTHER" id="PTHR34772:SF1">
    <property type="entry name" value="RNA-BINDING PROTEIN HFQ"/>
    <property type="match status" value="1"/>
</dbReference>
<keyword evidence="1 3" id="KW-0694">RNA-binding</keyword>
<dbReference type="GO" id="GO:0043487">
    <property type="term" value="P:regulation of RNA stability"/>
    <property type="evidence" value="ECO:0007669"/>
    <property type="project" value="TreeGrafter"/>
</dbReference>
<protein>
    <recommendedName>
        <fullName evidence="3">RNA-binding protein Hfq</fullName>
    </recommendedName>
</protein>
<evidence type="ECO:0000313" key="6">
    <source>
        <dbReference type="EMBL" id="CRH07869.1"/>
    </source>
</evidence>
<evidence type="ECO:0000256" key="2">
    <source>
        <dbReference type="ARBA" id="ARBA00023016"/>
    </source>
</evidence>
<accession>A0A1S7LNW9</accession>
<dbReference type="PROSITE" id="PS52002">
    <property type="entry name" value="SM"/>
    <property type="match status" value="1"/>
</dbReference>
<evidence type="ECO:0000256" key="3">
    <source>
        <dbReference type="HAMAP-Rule" id="MF_00436"/>
    </source>
</evidence>
<organism evidence="6">
    <name type="scientific">Magnetococcus massalia (strain MO-1)</name>
    <dbReference type="NCBI Taxonomy" id="451514"/>
    <lineage>
        <taxon>Bacteria</taxon>
        <taxon>Pseudomonadati</taxon>
        <taxon>Pseudomonadota</taxon>
        <taxon>Magnetococcia</taxon>
        <taxon>Magnetococcales</taxon>
        <taxon>Magnetococcaceae</taxon>
        <taxon>Magnetococcus</taxon>
    </lineage>
</organism>
<dbReference type="Gene3D" id="2.30.30.100">
    <property type="match status" value="1"/>
</dbReference>
<feature type="region of interest" description="Disordered" evidence="4">
    <location>
        <begin position="66"/>
        <end position="90"/>
    </location>
</feature>
<dbReference type="InterPro" id="IPR005001">
    <property type="entry name" value="Hfq"/>
</dbReference>
<dbReference type="Pfam" id="PF17209">
    <property type="entry name" value="Hfq"/>
    <property type="match status" value="1"/>
</dbReference>
<dbReference type="NCBIfam" id="TIGR02383">
    <property type="entry name" value="Hfq"/>
    <property type="match status" value="1"/>
</dbReference>
<feature type="domain" description="Sm" evidence="5">
    <location>
        <begin position="11"/>
        <end position="70"/>
    </location>
</feature>
<comment type="subunit">
    <text evidence="3">Homohexamer.</text>
</comment>
<dbReference type="NCBIfam" id="NF001602">
    <property type="entry name" value="PRK00395.1"/>
    <property type="match status" value="1"/>
</dbReference>
<keyword evidence="2 3" id="KW-0346">Stress response</keyword>
<gene>
    <name evidence="3 6" type="primary">hfq</name>
    <name evidence="6" type="ORF">MAGMO_3740</name>
</gene>
<dbReference type="HAMAP" id="MF_00436">
    <property type="entry name" value="Hfq"/>
    <property type="match status" value="1"/>
</dbReference>
<dbReference type="GO" id="GO:0006355">
    <property type="term" value="P:regulation of DNA-templated transcription"/>
    <property type="evidence" value="ECO:0007669"/>
    <property type="project" value="InterPro"/>
</dbReference>
<dbReference type="FunFam" id="2.30.30.100:FF:000001">
    <property type="entry name" value="RNA-binding protein Hfq"/>
    <property type="match status" value="1"/>
</dbReference>
<name>A0A1S7LNW9_MAGMO</name>